<evidence type="ECO:0000259" key="4">
    <source>
        <dbReference type="PROSITE" id="PS51186"/>
    </source>
</evidence>
<dbReference type="InterPro" id="IPR051531">
    <property type="entry name" value="N-acetyltransferase"/>
</dbReference>
<dbReference type="SUPFAM" id="SSF55729">
    <property type="entry name" value="Acyl-CoA N-acyltransferases (Nat)"/>
    <property type="match status" value="1"/>
</dbReference>
<dbReference type="Pfam" id="PF13302">
    <property type="entry name" value="Acetyltransf_3"/>
    <property type="match status" value="1"/>
</dbReference>
<dbReference type="STRING" id="426757.SAMN04488127_2044"/>
<evidence type="ECO:0000256" key="3">
    <source>
        <dbReference type="ARBA" id="ARBA00038502"/>
    </source>
</evidence>
<organism evidence="5 6">
    <name type="scientific">Bhargavaea ginsengi</name>
    <dbReference type="NCBI Taxonomy" id="426757"/>
    <lineage>
        <taxon>Bacteria</taxon>
        <taxon>Bacillati</taxon>
        <taxon>Bacillota</taxon>
        <taxon>Bacilli</taxon>
        <taxon>Bacillales</taxon>
        <taxon>Caryophanaceae</taxon>
        <taxon>Bhargavaea</taxon>
    </lineage>
</organism>
<dbReference type="PROSITE" id="PS51186">
    <property type="entry name" value="GNAT"/>
    <property type="match status" value="1"/>
</dbReference>
<keyword evidence="2" id="KW-0012">Acyltransferase</keyword>
<dbReference type="CDD" id="cd04301">
    <property type="entry name" value="NAT_SF"/>
    <property type="match status" value="1"/>
</dbReference>
<dbReference type="RefSeq" id="WP_092053311.1">
    <property type="nucleotide sequence ID" value="NZ_FNZF01000003.1"/>
</dbReference>
<gene>
    <name evidence="5" type="ORF">SAMN04488127_2044</name>
</gene>
<sequence length="183" mass="21014">MIQSATRPQITTERLLLRRFTAADAPEVSRLCDNYNMYKSTLNLPHPYPLESALEWIATHEESFAGGQLYEFAITDRVTGHIYGAVGLSHQQAHKHGEIGYWIGEEYWGRGYATEAVKAVLDFAFREKDIHRVYARFFASNPASGKVMEKCGMTYEGTQKEHFYKEGRYEDLLLYGILNPNHQ</sequence>
<dbReference type="Gene3D" id="3.40.630.30">
    <property type="match status" value="1"/>
</dbReference>
<evidence type="ECO:0000256" key="1">
    <source>
        <dbReference type="ARBA" id="ARBA00022679"/>
    </source>
</evidence>
<name>A0A1H6ZQM8_9BACL</name>
<accession>A0A1H6ZQM8</accession>
<evidence type="ECO:0000256" key="2">
    <source>
        <dbReference type="ARBA" id="ARBA00023315"/>
    </source>
</evidence>
<dbReference type="OrthoDB" id="9798081at2"/>
<dbReference type="AlphaFoldDB" id="A0A1H6ZQM8"/>
<dbReference type="InterPro" id="IPR000182">
    <property type="entry name" value="GNAT_dom"/>
</dbReference>
<keyword evidence="6" id="KW-1185">Reference proteome</keyword>
<dbReference type="PANTHER" id="PTHR43792:SF8">
    <property type="entry name" value="[RIBOSOMAL PROTEIN US5]-ALANINE N-ACETYLTRANSFERASE"/>
    <property type="match status" value="1"/>
</dbReference>
<protein>
    <submittedName>
        <fullName evidence="5">Protein N-acetyltransferase, RimJ/RimL family</fullName>
    </submittedName>
</protein>
<dbReference type="GO" id="GO:0016747">
    <property type="term" value="F:acyltransferase activity, transferring groups other than amino-acyl groups"/>
    <property type="evidence" value="ECO:0007669"/>
    <property type="project" value="InterPro"/>
</dbReference>
<keyword evidence="1 5" id="KW-0808">Transferase</keyword>
<dbReference type="PANTHER" id="PTHR43792">
    <property type="entry name" value="GNAT FAMILY, PUTATIVE (AFU_ORTHOLOGUE AFUA_3G00765)-RELATED-RELATED"/>
    <property type="match status" value="1"/>
</dbReference>
<proteinExistence type="inferred from homology"/>
<dbReference type="InterPro" id="IPR016181">
    <property type="entry name" value="Acyl_CoA_acyltransferase"/>
</dbReference>
<dbReference type="EMBL" id="FNZF01000003">
    <property type="protein sequence ID" value="SEJ51115.1"/>
    <property type="molecule type" value="Genomic_DNA"/>
</dbReference>
<reference evidence="6" key="1">
    <citation type="submission" date="2016-10" db="EMBL/GenBank/DDBJ databases">
        <authorList>
            <person name="Varghese N."/>
            <person name="Submissions S."/>
        </authorList>
    </citation>
    <scope>NUCLEOTIDE SEQUENCE [LARGE SCALE GENOMIC DNA]</scope>
    <source>
        <strain evidence="6">CGMCC 1.6763</strain>
    </source>
</reference>
<evidence type="ECO:0000313" key="5">
    <source>
        <dbReference type="EMBL" id="SEJ51115.1"/>
    </source>
</evidence>
<feature type="domain" description="N-acetyltransferase" evidence="4">
    <location>
        <begin position="15"/>
        <end position="175"/>
    </location>
</feature>
<evidence type="ECO:0000313" key="6">
    <source>
        <dbReference type="Proteomes" id="UP000199200"/>
    </source>
</evidence>
<comment type="similarity">
    <text evidence="3">Belongs to the acetyltransferase family. RimJ subfamily.</text>
</comment>
<dbReference type="Proteomes" id="UP000199200">
    <property type="component" value="Unassembled WGS sequence"/>
</dbReference>